<dbReference type="EMBL" id="JAGFNK010000192">
    <property type="protein sequence ID" value="KAI9460044.1"/>
    <property type="molecule type" value="Genomic_DNA"/>
</dbReference>
<comment type="caution">
    <text evidence="1">The sequence shown here is derived from an EMBL/GenBank/DDBJ whole genome shotgun (WGS) entry which is preliminary data.</text>
</comment>
<evidence type="ECO:0000313" key="1">
    <source>
        <dbReference type="EMBL" id="KAI9460044.1"/>
    </source>
</evidence>
<reference evidence="1" key="1">
    <citation type="submission" date="2021-03" db="EMBL/GenBank/DDBJ databases">
        <title>Evolutionary priming and transition to the ectomycorrhizal habit in an iconic lineage of mushroom-forming fungi: is preadaptation a requirement?</title>
        <authorList>
            <consortium name="DOE Joint Genome Institute"/>
            <person name="Looney B.P."/>
            <person name="Miyauchi S."/>
            <person name="Morin E."/>
            <person name="Drula E."/>
            <person name="Courty P.E."/>
            <person name="Chicoki N."/>
            <person name="Fauchery L."/>
            <person name="Kohler A."/>
            <person name="Kuo A."/>
            <person name="LaButti K."/>
            <person name="Pangilinan J."/>
            <person name="Lipzen A."/>
            <person name="Riley R."/>
            <person name="Andreopoulos W."/>
            <person name="He G."/>
            <person name="Johnson J."/>
            <person name="Barry K.W."/>
            <person name="Grigoriev I.V."/>
            <person name="Nagy L."/>
            <person name="Hibbett D."/>
            <person name="Henrissat B."/>
            <person name="Matheny P.B."/>
            <person name="Labbe J."/>
            <person name="Martin A.F."/>
        </authorList>
    </citation>
    <scope>NUCLEOTIDE SEQUENCE</scope>
    <source>
        <strain evidence="1">BPL698</strain>
    </source>
</reference>
<dbReference type="Proteomes" id="UP001207468">
    <property type="component" value="Unassembled WGS sequence"/>
</dbReference>
<feature type="non-terminal residue" evidence="1">
    <location>
        <position position="1"/>
    </location>
</feature>
<proteinExistence type="predicted"/>
<protein>
    <submittedName>
        <fullName evidence="1">Uncharacterized protein</fullName>
    </submittedName>
</protein>
<evidence type="ECO:0000313" key="2">
    <source>
        <dbReference type="Proteomes" id="UP001207468"/>
    </source>
</evidence>
<name>A0ACC0U4I5_9AGAM</name>
<organism evidence="1 2">
    <name type="scientific">Russula earlei</name>
    <dbReference type="NCBI Taxonomy" id="71964"/>
    <lineage>
        <taxon>Eukaryota</taxon>
        <taxon>Fungi</taxon>
        <taxon>Dikarya</taxon>
        <taxon>Basidiomycota</taxon>
        <taxon>Agaricomycotina</taxon>
        <taxon>Agaricomycetes</taxon>
        <taxon>Russulales</taxon>
        <taxon>Russulaceae</taxon>
        <taxon>Russula</taxon>
    </lineage>
</organism>
<accession>A0ACC0U4I5</accession>
<keyword evidence="2" id="KW-1185">Reference proteome</keyword>
<sequence length="209" mass="23745">RLAASVGLHLGELGLKMTSQALVPTYSSTFVLSSSIPDIFPFFGLSLERWKAGFATMHEAFEWVASSRFYVYGQVSDRVSRAKLRANRNMYHAFFQWRDARASPHAENESQPRDVHETGDREAMIESVREEALTFFGKREEHDALVRLKAMWNGRKVGEWTGGNGRVVGRGKRRFGEMTEKELKGHVLQTKEVVELQITEERQGTDGGH</sequence>
<gene>
    <name evidence="1" type="ORF">F5148DRAFT_1217957</name>
</gene>